<reference evidence="1" key="2">
    <citation type="journal article" date="2021" name="PeerJ">
        <title>Extensive microbial diversity within the chicken gut microbiome revealed by metagenomics and culture.</title>
        <authorList>
            <person name="Gilroy R."/>
            <person name="Ravi A."/>
            <person name="Getino M."/>
            <person name="Pursley I."/>
            <person name="Horton D.L."/>
            <person name="Alikhan N.F."/>
            <person name="Baker D."/>
            <person name="Gharbi K."/>
            <person name="Hall N."/>
            <person name="Watson M."/>
            <person name="Adriaenssens E.M."/>
            <person name="Foster-Nyarko E."/>
            <person name="Jarju S."/>
            <person name="Secka A."/>
            <person name="Antonio M."/>
            <person name="Oren A."/>
            <person name="Chaudhuri R.R."/>
            <person name="La Ragione R."/>
            <person name="Hildebrand F."/>
            <person name="Pallen M.J."/>
        </authorList>
    </citation>
    <scope>NUCLEOTIDE SEQUENCE</scope>
    <source>
        <strain evidence="1">11300</strain>
    </source>
</reference>
<name>A0A9D1I479_9FIRM</name>
<sequence length="426" mass="48395">MSYQDIRSNFRLISGGLAEKAGDSRKEFISAFLTDTRLMGVVGMYVHWKLPDNSHLTDLHQFFYFDAEETGFDSYRSVLGDGGGAELEEIQDIENYLMGGLGGTNISISEKEARYMLQSYVDLNMRSNLPLPEGSDECGFMLSPRIRLTDTEEYVLMCKQCPSIDSPNQIINYFLMRCFGRDFGAAKFLTKGYVRTDIFPGHKAATLLRNVIEESEDSVSGSNTDYHPTDDDKTFGTFNTFRSYMCESLIEYSGKYFLLVTQITLDKLKVVKYEKISEFQVSPAEASMMTSRPEFITVVDMVPSAPRFDRTTTALTSKAMVTDYENGQLYMIFHPHNDHVKNSTYLLNDDVLGVYYLSDDDQLILASYSLDDIRKLEQDLANSPMASFAVPISKYEFKEPVLFDFINSAFDDFEDFVTAIARPPEE</sequence>
<reference evidence="1" key="1">
    <citation type="submission" date="2020-10" db="EMBL/GenBank/DDBJ databases">
        <authorList>
            <person name="Gilroy R."/>
        </authorList>
    </citation>
    <scope>NUCLEOTIDE SEQUENCE</scope>
    <source>
        <strain evidence="1">11300</strain>
    </source>
</reference>
<accession>A0A9D1I479</accession>
<protein>
    <submittedName>
        <fullName evidence="1">Uncharacterized protein</fullName>
    </submittedName>
</protein>
<dbReference type="EMBL" id="DVMO01000084">
    <property type="protein sequence ID" value="HIU27836.1"/>
    <property type="molecule type" value="Genomic_DNA"/>
</dbReference>
<organism evidence="1 2">
    <name type="scientific">Candidatus Fimisoma avicola</name>
    <dbReference type="NCBI Taxonomy" id="2840826"/>
    <lineage>
        <taxon>Bacteria</taxon>
        <taxon>Bacillati</taxon>
        <taxon>Bacillota</taxon>
        <taxon>Clostridia</taxon>
        <taxon>Eubacteriales</taxon>
        <taxon>Candidatus Fimisoma</taxon>
    </lineage>
</organism>
<proteinExistence type="predicted"/>
<comment type="caution">
    <text evidence="1">The sequence shown here is derived from an EMBL/GenBank/DDBJ whole genome shotgun (WGS) entry which is preliminary data.</text>
</comment>
<gene>
    <name evidence="1" type="ORF">IAD16_05605</name>
</gene>
<dbReference type="AlphaFoldDB" id="A0A9D1I479"/>
<dbReference type="Proteomes" id="UP000824091">
    <property type="component" value="Unassembled WGS sequence"/>
</dbReference>
<evidence type="ECO:0000313" key="1">
    <source>
        <dbReference type="EMBL" id="HIU27836.1"/>
    </source>
</evidence>
<evidence type="ECO:0000313" key="2">
    <source>
        <dbReference type="Proteomes" id="UP000824091"/>
    </source>
</evidence>